<comment type="caution">
    <text evidence="1">The sequence shown here is derived from an EMBL/GenBank/DDBJ whole genome shotgun (WGS) entry which is preliminary data.</text>
</comment>
<gene>
    <name evidence="1" type="ORF">SAHL_11745</name>
</gene>
<organism evidence="1 2">
    <name type="scientific">Salinisphaera orenii YIM 95161</name>
    <dbReference type="NCBI Taxonomy" id="1051139"/>
    <lineage>
        <taxon>Bacteria</taxon>
        <taxon>Pseudomonadati</taxon>
        <taxon>Pseudomonadota</taxon>
        <taxon>Gammaproteobacteria</taxon>
        <taxon>Salinisphaerales</taxon>
        <taxon>Salinisphaeraceae</taxon>
        <taxon>Salinisphaera</taxon>
    </lineage>
</organism>
<dbReference type="EMBL" id="AYKF01000095">
    <property type="protein sequence ID" value="ROO27103.1"/>
    <property type="molecule type" value="Genomic_DNA"/>
</dbReference>
<protein>
    <recommendedName>
        <fullName evidence="3">MSMEG_0570 family nitrogen starvation response protein</fullName>
    </recommendedName>
</protein>
<accession>A0A423PNC3</accession>
<evidence type="ECO:0000313" key="2">
    <source>
        <dbReference type="Proteomes" id="UP000285123"/>
    </source>
</evidence>
<evidence type="ECO:0008006" key="3">
    <source>
        <dbReference type="Google" id="ProtNLM"/>
    </source>
</evidence>
<sequence length="95" mass="10583">MPETWFKVRWPDDTVSRCYSPSSTVTEFFDAGTAYAVPEFMRRSREALTHASERVRAKYGYACSASAAQLAEIERTATAFSGDDTAAIIIEGFEQ</sequence>
<dbReference type="AlphaFoldDB" id="A0A423PNC3"/>
<reference evidence="1 2" key="1">
    <citation type="submission" date="2013-10" db="EMBL/GenBank/DDBJ databases">
        <title>Salinisphaera halophila YIM 95161 Genome Sequencing.</title>
        <authorList>
            <person name="Lai Q."/>
            <person name="Li C."/>
            <person name="Shao Z."/>
        </authorList>
    </citation>
    <scope>NUCLEOTIDE SEQUENCE [LARGE SCALE GENOMIC DNA]</scope>
    <source>
        <strain evidence="1 2">YIM 95161</strain>
    </source>
</reference>
<dbReference type="RefSeq" id="WP_123591616.1">
    <property type="nucleotide sequence ID" value="NZ_AYKF01000095.1"/>
</dbReference>
<evidence type="ECO:0000313" key="1">
    <source>
        <dbReference type="EMBL" id="ROO27103.1"/>
    </source>
</evidence>
<proteinExistence type="predicted"/>
<name>A0A423PNC3_9GAMM</name>
<dbReference type="NCBIfam" id="TIGR04042">
    <property type="entry name" value="MSMEG_0570_fam"/>
    <property type="match status" value="1"/>
</dbReference>
<dbReference type="Proteomes" id="UP000285123">
    <property type="component" value="Unassembled WGS sequence"/>
</dbReference>
<dbReference type="InterPro" id="IPR023846">
    <property type="entry name" value="CHP04042_MSMEG0570"/>
</dbReference>
<dbReference type="OrthoDB" id="195104at2"/>